<keyword evidence="1" id="KW-1133">Transmembrane helix</keyword>
<reference evidence="2 3" key="1">
    <citation type="journal article" date="2019" name="Environ. Microbiol.">
        <title>Species interactions and distinct microbial communities in high Arctic permafrost affected cryosols are associated with the CH4 and CO2 gas fluxes.</title>
        <authorList>
            <person name="Altshuler I."/>
            <person name="Hamel J."/>
            <person name="Turney S."/>
            <person name="Magnuson E."/>
            <person name="Levesque R."/>
            <person name="Greer C."/>
            <person name="Whyte L.G."/>
        </authorList>
    </citation>
    <scope>NUCLEOTIDE SEQUENCE [LARGE SCALE GENOMIC DNA]</scope>
    <source>
        <strain evidence="2 3">S5.1</strain>
    </source>
</reference>
<protein>
    <recommendedName>
        <fullName evidence="4">Conjugal transfer protein TraG</fullName>
    </recommendedName>
</protein>
<keyword evidence="3" id="KW-1185">Reference proteome</keyword>
<evidence type="ECO:0000313" key="2">
    <source>
        <dbReference type="EMBL" id="TPG10868.1"/>
    </source>
</evidence>
<proteinExistence type="predicted"/>
<sequence length="112" mass="11833">MPPDGGAARLFIGVPLGLLIALASASMIGWLILGLPVAAYDPLKMPAFVWYYRGDPQVVRAMAGGTIASLTLLVGLVYALWARSAPLHGAARFAISSAQTSRKTIRPFAKHS</sequence>
<organism evidence="2 3">
    <name type="scientific">Sphingomonas oligophenolica</name>
    <dbReference type="NCBI Taxonomy" id="301154"/>
    <lineage>
        <taxon>Bacteria</taxon>
        <taxon>Pseudomonadati</taxon>
        <taxon>Pseudomonadota</taxon>
        <taxon>Alphaproteobacteria</taxon>
        <taxon>Sphingomonadales</taxon>
        <taxon>Sphingomonadaceae</taxon>
        <taxon>Sphingomonas</taxon>
    </lineage>
</organism>
<feature type="transmembrane region" description="Helical" evidence="1">
    <location>
        <begin position="58"/>
        <end position="81"/>
    </location>
</feature>
<dbReference type="EMBL" id="RCZK01000009">
    <property type="protein sequence ID" value="TPG10868.1"/>
    <property type="molecule type" value="Genomic_DNA"/>
</dbReference>
<keyword evidence="1" id="KW-0472">Membrane</keyword>
<gene>
    <name evidence="2" type="ORF">EAH84_11295</name>
</gene>
<evidence type="ECO:0008006" key="4">
    <source>
        <dbReference type="Google" id="ProtNLM"/>
    </source>
</evidence>
<evidence type="ECO:0000256" key="1">
    <source>
        <dbReference type="SAM" id="Phobius"/>
    </source>
</evidence>
<evidence type="ECO:0000313" key="3">
    <source>
        <dbReference type="Proteomes" id="UP000318413"/>
    </source>
</evidence>
<comment type="caution">
    <text evidence="2">The sequence shown here is derived from an EMBL/GenBank/DDBJ whole genome shotgun (WGS) entry which is preliminary data.</text>
</comment>
<feature type="transmembrane region" description="Helical" evidence="1">
    <location>
        <begin position="12"/>
        <end position="38"/>
    </location>
</feature>
<name>A0A502CD08_9SPHN</name>
<dbReference type="Proteomes" id="UP000318413">
    <property type="component" value="Unassembled WGS sequence"/>
</dbReference>
<dbReference type="AlphaFoldDB" id="A0A502CD08"/>
<accession>A0A502CD08</accession>
<keyword evidence="1" id="KW-0812">Transmembrane</keyword>